<feature type="binding site" evidence="11">
    <location>
        <position position="94"/>
    </location>
    <ligand>
        <name>Mg(2+)</name>
        <dbReference type="ChEBI" id="CHEBI:18420"/>
    </ligand>
</feature>
<comment type="subunit">
    <text evidence="11">Homodimer.</text>
</comment>
<comment type="catalytic activity">
    <reaction evidence="1 11">
        <text>1-(5-phospho-beta-D-ribosyl)-5'-AMP + H2O = 1-(5-phospho-beta-D-ribosyl)-5-[(5-phospho-beta-D-ribosylamino)methylideneamino]imidazole-4-carboxamide</text>
        <dbReference type="Rhea" id="RHEA:20049"/>
        <dbReference type="ChEBI" id="CHEBI:15377"/>
        <dbReference type="ChEBI" id="CHEBI:58435"/>
        <dbReference type="ChEBI" id="CHEBI:59457"/>
        <dbReference type="EC" id="3.5.4.19"/>
    </reaction>
</comment>
<keyword evidence="9 11" id="KW-0378">Hydrolase</keyword>
<dbReference type="Gene3D" id="3.10.20.810">
    <property type="entry name" value="Phosphoribosyl-AMP cyclohydrolase"/>
    <property type="match status" value="1"/>
</dbReference>
<comment type="similarity">
    <text evidence="6">In the N-terminal section; belongs to the PRA-CH family.</text>
</comment>
<evidence type="ECO:0000256" key="8">
    <source>
        <dbReference type="ARBA" id="ARBA00022605"/>
    </source>
</evidence>
<keyword evidence="14" id="KW-1185">Reference proteome</keyword>
<evidence type="ECO:0000256" key="11">
    <source>
        <dbReference type="HAMAP-Rule" id="MF_01021"/>
    </source>
</evidence>
<accession>L0WJ43</accession>
<gene>
    <name evidence="11 13" type="primary">hisI</name>
    <name evidence="13" type="ORF">A11A3_00160</name>
</gene>
<keyword evidence="11" id="KW-0460">Magnesium</keyword>
<evidence type="ECO:0000256" key="5">
    <source>
        <dbReference type="ARBA" id="ARBA00007731"/>
    </source>
</evidence>
<comment type="pathway">
    <text evidence="4">Amino-acid biosynthesis; L-histidine biosynthesis; L-histidine from 5-phospho-alpha-D-ribose 1-diphosphate: step 2/9.</text>
</comment>
<evidence type="ECO:0000256" key="7">
    <source>
        <dbReference type="ARBA" id="ARBA00022490"/>
    </source>
</evidence>
<comment type="subcellular location">
    <subcellularLocation>
        <location evidence="11">Cytoplasm</location>
    </subcellularLocation>
</comment>
<dbReference type="InterPro" id="IPR002496">
    <property type="entry name" value="PRib_AMP_CycHydrolase_dom"/>
</dbReference>
<evidence type="ECO:0000313" key="13">
    <source>
        <dbReference type="EMBL" id="EKF75860.1"/>
    </source>
</evidence>
<evidence type="ECO:0000256" key="6">
    <source>
        <dbReference type="ARBA" id="ARBA00008299"/>
    </source>
</evidence>
<keyword evidence="11" id="KW-0862">Zinc</keyword>
<evidence type="ECO:0000256" key="10">
    <source>
        <dbReference type="ARBA" id="ARBA00023102"/>
    </source>
</evidence>
<comment type="cofactor">
    <cofactor evidence="11">
        <name>Zn(2+)</name>
        <dbReference type="ChEBI" id="CHEBI:29105"/>
    </cofactor>
    <text evidence="11">Binds 1 zinc ion per subunit.</text>
</comment>
<dbReference type="InterPro" id="IPR026660">
    <property type="entry name" value="PRA-CH"/>
</dbReference>
<dbReference type="OrthoDB" id="9795769at2"/>
<keyword evidence="7 11" id="KW-0963">Cytoplasm</keyword>
<dbReference type="PANTHER" id="PTHR42945:SF1">
    <property type="entry name" value="HISTIDINE BIOSYNTHESIS BIFUNCTIONAL PROTEIN HIS7"/>
    <property type="match status" value="1"/>
</dbReference>
<feature type="binding site" evidence="11">
    <location>
        <position position="109"/>
    </location>
    <ligand>
        <name>Zn(2+)</name>
        <dbReference type="ChEBI" id="CHEBI:29105"/>
        <note>ligand shared between dimeric partners</note>
    </ligand>
</feature>
<evidence type="ECO:0000256" key="4">
    <source>
        <dbReference type="ARBA" id="ARBA00005204"/>
    </source>
</evidence>
<dbReference type="FunFam" id="3.10.20.810:FF:000001">
    <property type="entry name" value="Histidine biosynthesis bifunctional protein HisIE"/>
    <property type="match status" value="1"/>
</dbReference>
<dbReference type="EC" id="3.5.4.19" evidence="11"/>
<comment type="cofactor">
    <cofactor evidence="11">
        <name>Mg(2+)</name>
        <dbReference type="ChEBI" id="CHEBI:18420"/>
    </cofactor>
    <text evidence="11">Binds 1 Mg(2+) ion per subunit.</text>
</comment>
<name>L0WJ43_9GAMM</name>
<feature type="binding site" evidence="11">
    <location>
        <position position="116"/>
    </location>
    <ligand>
        <name>Zn(2+)</name>
        <dbReference type="ChEBI" id="CHEBI:29105"/>
        <note>ligand shared between dimeric partners</note>
    </ligand>
</feature>
<proteinExistence type="inferred from homology"/>
<dbReference type="GO" id="GO:0004635">
    <property type="term" value="F:phosphoribosyl-AMP cyclohydrolase activity"/>
    <property type="evidence" value="ECO:0007669"/>
    <property type="project" value="UniProtKB-UniRule"/>
</dbReference>
<dbReference type="HAMAP" id="MF_01021">
    <property type="entry name" value="HisI"/>
    <property type="match status" value="1"/>
</dbReference>
<dbReference type="GO" id="GO:0000105">
    <property type="term" value="P:L-histidine biosynthetic process"/>
    <property type="evidence" value="ECO:0007669"/>
    <property type="project" value="UniProtKB-UniRule"/>
</dbReference>
<evidence type="ECO:0000256" key="9">
    <source>
        <dbReference type="ARBA" id="ARBA00022801"/>
    </source>
</evidence>
<dbReference type="PANTHER" id="PTHR42945">
    <property type="entry name" value="HISTIDINE BIOSYNTHESIS BIFUNCTIONAL PROTEIN"/>
    <property type="match status" value="1"/>
</dbReference>
<dbReference type="GO" id="GO:0000287">
    <property type="term" value="F:magnesium ion binding"/>
    <property type="evidence" value="ECO:0007669"/>
    <property type="project" value="UniProtKB-UniRule"/>
</dbReference>
<comment type="catalytic activity">
    <reaction evidence="2">
        <text>1-(5-phospho-beta-D-ribosyl)-ATP + H2O = 1-(5-phospho-beta-D-ribosyl)-5'-AMP + diphosphate + H(+)</text>
        <dbReference type="Rhea" id="RHEA:22828"/>
        <dbReference type="ChEBI" id="CHEBI:15377"/>
        <dbReference type="ChEBI" id="CHEBI:15378"/>
        <dbReference type="ChEBI" id="CHEBI:33019"/>
        <dbReference type="ChEBI" id="CHEBI:59457"/>
        <dbReference type="ChEBI" id="CHEBI:73183"/>
        <dbReference type="EC" id="3.6.1.31"/>
    </reaction>
</comment>
<evidence type="ECO:0000259" key="12">
    <source>
        <dbReference type="Pfam" id="PF01502"/>
    </source>
</evidence>
<dbReference type="GO" id="GO:0008270">
    <property type="term" value="F:zinc ion binding"/>
    <property type="evidence" value="ECO:0007669"/>
    <property type="project" value="UniProtKB-UniRule"/>
</dbReference>
<dbReference type="eggNOG" id="COG0139">
    <property type="taxonomic scope" value="Bacteria"/>
</dbReference>
<dbReference type="STRING" id="1177179.A11A3_00160"/>
<dbReference type="Pfam" id="PF01502">
    <property type="entry name" value="PRA-CH"/>
    <property type="match status" value="1"/>
</dbReference>
<feature type="binding site" evidence="11">
    <location>
        <position position="93"/>
    </location>
    <ligand>
        <name>Zn(2+)</name>
        <dbReference type="ChEBI" id="CHEBI:29105"/>
        <note>ligand shared between dimeric partners</note>
    </ligand>
</feature>
<dbReference type="EMBL" id="AMRJ01000001">
    <property type="protein sequence ID" value="EKF75860.1"/>
    <property type="molecule type" value="Genomic_DNA"/>
</dbReference>
<feature type="domain" description="Phosphoribosyl-AMP cyclohydrolase" evidence="12">
    <location>
        <begin position="45"/>
        <end position="118"/>
    </location>
</feature>
<comment type="pathway">
    <text evidence="3 11">Amino-acid biosynthesis; L-histidine biosynthesis; L-histidine from 5-phospho-alpha-D-ribose 1-diphosphate: step 3/9.</text>
</comment>
<dbReference type="PATRIC" id="fig|1177179.3.peg.32"/>
<keyword evidence="11" id="KW-0479">Metal-binding</keyword>
<dbReference type="Proteomes" id="UP000010164">
    <property type="component" value="Unassembled WGS sequence"/>
</dbReference>
<dbReference type="AlphaFoldDB" id="L0WJ43"/>
<evidence type="ECO:0000256" key="1">
    <source>
        <dbReference type="ARBA" id="ARBA00000024"/>
    </source>
</evidence>
<evidence type="ECO:0000313" key="14">
    <source>
        <dbReference type="Proteomes" id="UP000010164"/>
    </source>
</evidence>
<comment type="function">
    <text evidence="11">Catalyzes the hydrolysis of the adenine ring of phosphoribosyl-AMP.</text>
</comment>
<organism evidence="13 14">
    <name type="scientific">Alcanivorax hongdengensis A-11-3</name>
    <dbReference type="NCBI Taxonomy" id="1177179"/>
    <lineage>
        <taxon>Bacteria</taxon>
        <taxon>Pseudomonadati</taxon>
        <taxon>Pseudomonadota</taxon>
        <taxon>Gammaproteobacteria</taxon>
        <taxon>Oceanospirillales</taxon>
        <taxon>Alcanivoracaceae</taxon>
        <taxon>Alcanivorax</taxon>
    </lineage>
</organism>
<dbReference type="UniPathway" id="UPA00031">
    <property type="reaction ID" value="UER00008"/>
</dbReference>
<dbReference type="GO" id="GO:0004636">
    <property type="term" value="F:phosphoribosyl-ATP diphosphatase activity"/>
    <property type="evidence" value="ECO:0007669"/>
    <property type="project" value="UniProtKB-EC"/>
</dbReference>
<dbReference type="SUPFAM" id="SSF141734">
    <property type="entry name" value="HisI-like"/>
    <property type="match status" value="1"/>
</dbReference>
<comment type="similarity">
    <text evidence="11">Belongs to the PRA-CH family.</text>
</comment>
<keyword evidence="8 11" id="KW-0028">Amino-acid biosynthesis</keyword>
<reference evidence="13 14" key="1">
    <citation type="journal article" date="2012" name="J. Bacteriol.">
        <title>Genome Sequence of the Alkane-Degrading Bacterium Alcanivorax hongdengensis Type Strain A-11-3.</title>
        <authorList>
            <person name="Lai Q."/>
            <person name="Shao Z."/>
        </authorList>
    </citation>
    <scope>NUCLEOTIDE SEQUENCE [LARGE SCALE GENOMIC DNA]</scope>
    <source>
        <strain evidence="13 14">A-11-3</strain>
    </source>
</reference>
<dbReference type="NCBIfam" id="NF000768">
    <property type="entry name" value="PRK00051.1"/>
    <property type="match status" value="1"/>
</dbReference>
<comment type="similarity">
    <text evidence="5">In the C-terminal section; belongs to the PRA-PH family.</text>
</comment>
<comment type="caution">
    <text evidence="13">The sequence shown here is derived from an EMBL/GenBank/DDBJ whole genome shotgun (WGS) entry which is preliminary data.</text>
</comment>
<protein>
    <recommendedName>
        <fullName evidence="11">Phosphoribosyl-AMP cyclohydrolase</fullName>
        <shortName evidence="11">PRA-CH</shortName>
        <ecNumber evidence="11">3.5.4.19</ecNumber>
    </recommendedName>
</protein>
<sequence length="143" mass="16370">MFKQNEQQAEGFQVSLQEALDNLKYNADGLVPAIAQQHDSGEVLMMAWMNRQAIEETLRTGRVCYYSRSRKTLWRKGESSSQVQQLKELRFDCDADTVLVSVDQTGPACHTGRRDCFYWKADADSVTIDKTPIIDPKELYDKT</sequence>
<feature type="binding site" evidence="11">
    <location>
        <position position="92"/>
    </location>
    <ligand>
        <name>Mg(2+)</name>
        <dbReference type="ChEBI" id="CHEBI:18420"/>
    </ligand>
</feature>
<evidence type="ECO:0000256" key="2">
    <source>
        <dbReference type="ARBA" id="ARBA00001460"/>
    </source>
</evidence>
<evidence type="ECO:0000256" key="3">
    <source>
        <dbReference type="ARBA" id="ARBA00005169"/>
    </source>
</evidence>
<dbReference type="RefSeq" id="WP_008927224.1">
    <property type="nucleotide sequence ID" value="NZ_AMRJ01000001.1"/>
</dbReference>
<feature type="binding site" evidence="11">
    <location>
        <position position="96"/>
    </location>
    <ligand>
        <name>Mg(2+)</name>
        <dbReference type="ChEBI" id="CHEBI:18420"/>
    </ligand>
</feature>
<dbReference type="InterPro" id="IPR038019">
    <property type="entry name" value="PRib_AMP_CycHydrolase_sf"/>
</dbReference>
<dbReference type="GO" id="GO:0005737">
    <property type="term" value="C:cytoplasm"/>
    <property type="evidence" value="ECO:0007669"/>
    <property type="project" value="UniProtKB-SubCell"/>
</dbReference>
<keyword evidence="10 11" id="KW-0368">Histidine biosynthesis</keyword>